<organism evidence="1 2">
    <name type="scientific">Haemophilus influenzae 22.4-21</name>
    <dbReference type="NCBI Taxonomy" id="375063"/>
    <lineage>
        <taxon>Bacteria</taxon>
        <taxon>Pseudomonadati</taxon>
        <taxon>Pseudomonadota</taxon>
        <taxon>Gammaproteobacteria</taxon>
        <taxon>Pasteurellales</taxon>
        <taxon>Pasteurellaceae</taxon>
        <taxon>Haemophilus</taxon>
    </lineage>
</organism>
<protein>
    <submittedName>
        <fullName evidence="1">Glucuronate isomerase</fullName>
        <ecNumber evidence="1">5.3.1.12</ecNumber>
    </submittedName>
</protein>
<dbReference type="Gene3D" id="3.40.50.1000">
    <property type="entry name" value="HAD superfamily/HAD-like"/>
    <property type="match status" value="1"/>
</dbReference>
<accession>A4P182</accession>
<dbReference type="AlphaFoldDB" id="A4P182"/>
<dbReference type="EC" id="5.3.1.12" evidence="1"/>
<name>A4P182_HAEIF</name>
<dbReference type="InterPro" id="IPR023214">
    <property type="entry name" value="HAD_sf"/>
</dbReference>
<dbReference type="Pfam" id="PF13419">
    <property type="entry name" value="HAD_2"/>
    <property type="match status" value="1"/>
</dbReference>
<dbReference type="InterPro" id="IPR036412">
    <property type="entry name" value="HAD-like_sf"/>
</dbReference>
<dbReference type="InterPro" id="IPR041492">
    <property type="entry name" value="HAD_2"/>
</dbReference>
<dbReference type="EMBL" id="AAZJ01000023">
    <property type="protein sequence ID" value="EDK12835.1"/>
    <property type="molecule type" value="Genomic_DNA"/>
</dbReference>
<keyword evidence="1" id="KW-0413">Isomerase</keyword>
<proteinExistence type="predicted"/>
<dbReference type="Proteomes" id="UP000005596">
    <property type="component" value="Unassembled WGS sequence"/>
</dbReference>
<sequence length="293" mass="33390">MVVFLLIVVFSDSELGEKMQNFSKQKEVIVCVDSDGCAMDTMNLKHEKCFGPCAVDTFHIEDRERFLSLWNKINLFSETRGCNRFKGLVLSLEEYGYQGDISIFKSWVSRTKELSNRALKQEIEISPSEDLTLALRWSEQVNQSIITLKEEFKTFPNVQQNLAFIKRFADVAVVSAANNEAIIDEWGKYHLLESVNIIFGQDQGSKADSLNELKKYGYLPENILMVGDSPGDLFSAMANNVCFFPILCGFESQSWQQLILEALGKLVYGQFDTGYQQTLIEQFHHNLNTQSNN</sequence>
<evidence type="ECO:0000313" key="2">
    <source>
        <dbReference type="Proteomes" id="UP000005596"/>
    </source>
</evidence>
<dbReference type="CDD" id="cd01427">
    <property type="entry name" value="HAD_like"/>
    <property type="match status" value="1"/>
</dbReference>
<dbReference type="GO" id="GO:0008880">
    <property type="term" value="F:glucuronate isomerase activity"/>
    <property type="evidence" value="ECO:0007669"/>
    <property type="project" value="UniProtKB-EC"/>
</dbReference>
<dbReference type="SUPFAM" id="SSF56784">
    <property type="entry name" value="HAD-like"/>
    <property type="match status" value="1"/>
</dbReference>
<gene>
    <name evidence="1" type="ORF">CGSHiR3021_00927</name>
</gene>
<reference evidence="1 2" key="1">
    <citation type="journal article" date="2007" name="Genome Biol.">
        <title>Characterization and modeling of the Haemophilus influenzae core and supragenomes based on the complete genomic sequences of Rd and 12 clinical nontypeable strains.</title>
        <authorList>
            <person name="Hogg J.S."/>
            <person name="Hu F.Z."/>
            <person name="Janto B."/>
            <person name="Boissy R."/>
            <person name="Hayes J."/>
            <person name="Keefe R."/>
            <person name="Post J.C."/>
            <person name="Ehrlich G.D."/>
        </authorList>
    </citation>
    <scope>NUCLEOTIDE SEQUENCE [LARGE SCALE GENOMIC DNA]</scope>
    <source>
        <strain evidence="1 2">22.4-21</strain>
    </source>
</reference>
<evidence type="ECO:0000313" key="1">
    <source>
        <dbReference type="EMBL" id="EDK12835.1"/>
    </source>
</evidence>
<dbReference type="BioCyc" id="HINF375063:G119K-2234-MONOMER"/>